<dbReference type="Proteomes" id="UP001342418">
    <property type="component" value="Plasmid p1536_1"/>
</dbReference>
<gene>
    <name evidence="2" type="ORF">NTH_04144</name>
</gene>
<dbReference type="SMART" id="SM00421">
    <property type="entry name" value="HTH_LUXR"/>
    <property type="match status" value="1"/>
</dbReference>
<dbReference type="InterPro" id="IPR036388">
    <property type="entry name" value="WH-like_DNA-bd_sf"/>
</dbReference>
<dbReference type="InterPro" id="IPR000792">
    <property type="entry name" value="Tscrpt_reg_LuxR_C"/>
</dbReference>
<evidence type="ECO:0000313" key="3">
    <source>
        <dbReference type="Proteomes" id="UP001342418"/>
    </source>
</evidence>
<feature type="domain" description="HTH luxR-type" evidence="1">
    <location>
        <begin position="325"/>
        <end position="382"/>
    </location>
</feature>
<keyword evidence="2" id="KW-0614">Plasmid</keyword>
<organism evidence="2 3">
    <name type="scientific">Nitratireductor thuwali</name>
    <dbReference type="NCBI Taxonomy" id="2267699"/>
    <lineage>
        <taxon>Bacteria</taxon>
        <taxon>Pseudomonadati</taxon>
        <taxon>Pseudomonadota</taxon>
        <taxon>Alphaproteobacteria</taxon>
        <taxon>Hyphomicrobiales</taxon>
        <taxon>Phyllobacteriaceae</taxon>
        <taxon>Nitratireductor</taxon>
    </lineage>
</organism>
<sequence length="388" mass="43283">MTLGQRAGREPASGVGGVDRDRIKKALEGCYDASIDPELWPGAMHEIALAFGAAASMIFPKDVNEAAATMPASPEYIPFLEEYVKEGWYANHYRAERGWPLMRQKRVVLEHDLATDEERRKLPHYNDLYLRWGYSGFAAIAFYVEGEPWCVPLLRSTRQGFFSPEDAKQMEGLSEHFSRMMRLSRFAEAARTNSALETFAAQAKAAVLLGRNKKVLELNRSAEALLPRCAPDLVIRGGMLRAAEPRIDQRLLSFADACLAASSSRSPLVQPPLMHVPRRTGRPLMLEGVSLPFMAPTMLSQAVALVVIHDLEARPRLQVDRISNLLGLTEAEARLCEALMTEAPLREVADQLGITIGTARQRLKSVFHKTDTHRQSELLLLLSKIPQK</sequence>
<name>A0ABY5MQ70_9HYPH</name>
<geneLocation type="plasmid" evidence="2 3">
    <name>p1536_1</name>
</geneLocation>
<evidence type="ECO:0000313" key="2">
    <source>
        <dbReference type="EMBL" id="UUP19638.1"/>
    </source>
</evidence>
<proteinExistence type="predicted"/>
<evidence type="ECO:0000259" key="1">
    <source>
        <dbReference type="SMART" id="SM00421"/>
    </source>
</evidence>
<protein>
    <recommendedName>
        <fullName evidence="1">HTH luxR-type domain-containing protein</fullName>
    </recommendedName>
</protein>
<reference evidence="2 3" key="1">
    <citation type="submission" date="2018-07" db="EMBL/GenBank/DDBJ databases">
        <title>Genome sequence of Nitratireductor thuwali#1536.</title>
        <authorList>
            <person name="Michoud G."/>
            <person name="Merlino G."/>
            <person name="Sefrji F.O."/>
            <person name="Daffonchio D."/>
        </authorList>
    </citation>
    <scope>NUCLEOTIDE SEQUENCE [LARGE SCALE GENOMIC DNA]</scope>
    <source>
        <strain evidence="2 3">Nit1536</strain>
        <plasmid evidence="2 3">p1536_1</plasmid>
    </source>
</reference>
<dbReference type="SUPFAM" id="SSF46894">
    <property type="entry name" value="C-terminal effector domain of the bipartite response regulators"/>
    <property type="match status" value="1"/>
</dbReference>
<keyword evidence="3" id="KW-1185">Reference proteome</keyword>
<dbReference type="InterPro" id="IPR016032">
    <property type="entry name" value="Sig_transdc_resp-reg_C-effctor"/>
</dbReference>
<dbReference type="Gene3D" id="1.10.10.10">
    <property type="entry name" value="Winged helix-like DNA-binding domain superfamily/Winged helix DNA-binding domain"/>
    <property type="match status" value="1"/>
</dbReference>
<dbReference type="EMBL" id="CP030942">
    <property type="protein sequence ID" value="UUP19638.1"/>
    <property type="molecule type" value="Genomic_DNA"/>
</dbReference>
<accession>A0ABY5MQ70</accession>